<proteinExistence type="predicted"/>
<dbReference type="AlphaFoldDB" id="U4TLR9"/>
<gene>
    <name evidence="1" type="ORF">L248_1093</name>
</gene>
<evidence type="ECO:0000313" key="1">
    <source>
        <dbReference type="EMBL" id="ERL64325.1"/>
    </source>
</evidence>
<dbReference type="Proteomes" id="UP000030647">
    <property type="component" value="Unassembled WGS sequence"/>
</dbReference>
<protein>
    <recommendedName>
        <fullName evidence="3">ASCH domain-containing protein</fullName>
    </recommendedName>
</protein>
<evidence type="ECO:0000313" key="2">
    <source>
        <dbReference type="Proteomes" id="UP000030647"/>
    </source>
</evidence>
<dbReference type="InterPro" id="IPR015947">
    <property type="entry name" value="PUA-like_sf"/>
</dbReference>
<accession>U4TLR9</accession>
<reference evidence="2" key="1">
    <citation type="journal article" date="2013" name="Genome Announc.">
        <title>Whole-Genome Sequencing of Lactobacillus shenzhenensis Strain LY-73T.</title>
        <authorList>
            <person name="Lin Z."/>
            <person name="Liu Z."/>
            <person name="Yang R."/>
            <person name="Zou Y."/>
            <person name="Wan D."/>
            <person name="Chen J."/>
            <person name="Guo M."/>
            <person name="Zhao J."/>
            <person name="Fang C."/>
            <person name="Yang R."/>
            <person name="Liu F."/>
        </authorList>
    </citation>
    <scope>NUCLEOTIDE SEQUENCE [LARGE SCALE GENOMIC DNA]</scope>
    <source>
        <strain evidence="2">LY-73</strain>
    </source>
</reference>
<evidence type="ECO:0008006" key="3">
    <source>
        <dbReference type="Google" id="ProtNLM"/>
    </source>
</evidence>
<name>U4TLR9_9LACO</name>
<dbReference type="HOGENOM" id="CLU_1658560_0_0_9"/>
<sequence>MGALIMKALSIKQPYAWDIILGDKPYEYRTWRPGAVRQFLLVSASQPSRDDFGLGLANGYALAIVDITGTPQADAEGMYAWPVRVKNLVTPFPVKGRLHFYDVPDDQIVARPDLADDLKEYQKTGTIGEDSQLYRDYLAVLDTVGWAQMPRKYQKIYSATQDWHQVAEAWVKGHGG</sequence>
<dbReference type="Gene3D" id="2.30.130.30">
    <property type="entry name" value="Hypothetical protein"/>
    <property type="match status" value="1"/>
</dbReference>
<dbReference type="SUPFAM" id="SSF88697">
    <property type="entry name" value="PUA domain-like"/>
    <property type="match status" value="1"/>
</dbReference>
<dbReference type="EMBL" id="KI271600">
    <property type="protein sequence ID" value="ERL64325.1"/>
    <property type="molecule type" value="Genomic_DNA"/>
</dbReference>
<organism evidence="1 2">
    <name type="scientific">Schleiferilactobacillus shenzhenensis LY-73</name>
    <dbReference type="NCBI Taxonomy" id="1231336"/>
    <lineage>
        <taxon>Bacteria</taxon>
        <taxon>Bacillati</taxon>
        <taxon>Bacillota</taxon>
        <taxon>Bacilli</taxon>
        <taxon>Lactobacillales</taxon>
        <taxon>Lactobacillaceae</taxon>
        <taxon>Schleiferilactobacillus</taxon>
    </lineage>
</organism>
<dbReference type="STRING" id="1231336.L248_1093"/>
<dbReference type="eggNOG" id="ENOG50339YS">
    <property type="taxonomic scope" value="Bacteria"/>
</dbReference>
<keyword evidence="2" id="KW-1185">Reference proteome</keyword>